<keyword evidence="1" id="KW-0812">Transmembrane</keyword>
<keyword evidence="1" id="KW-0472">Membrane</keyword>
<accession>A0A6P1Y527</accession>
<evidence type="ECO:0000256" key="1">
    <source>
        <dbReference type="SAM" id="Phobius"/>
    </source>
</evidence>
<dbReference type="EMBL" id="CP048020">
    <property type="protein sequence ID" value="QHX44083.1"/>
    <property type="molecule type" value="Genomic_DNA"/>
</dbReference>
<evidence type="ECO:0000313" key="3">
    <source>
        <dbReference type="Proteomes" id="UP000464374"/>
    </source>
</evidence>
<keyword evidence="1" id="KW-1133">Transmembrane helix</keyword>
<reference evidence="2 3" key="1">
    <citation type="submission" date="2020-01" db="EMBL/GenBank/DDBJ databases">
        <title>Complete genome sequence of a human oral phylogroup 1 Treponema sp. strain ATCC 700766, originally isolated from periodontitis dental plaque.</title>
        <authorList>
            <person name="Chan Y."/>
            <person name="Huo Y.-B."/>
            <person name="Yu X.-L."/>
            <person name="Zeng H."/>
            <person name="Leung W.-K."/>
            <person name="Watt R.M."/>
        </authorList>
    </citation>
    <scope>NUCLEOTIDE SEQUENCE [LARGE SCALE GENOMIC DNA]</scope>
    <source>
        <strain evidence="2 3">OMZ 804</strain>
    </source>
</reference>
<sequence>MKNELNKFISKISTTTLNVSMAILILMPQGWAIITAILLLEVSLF</sequence>
<dbReference type="RefSeq" id="WP_162664380.1">
    <property type="nucleotide sequence ID" value="NZ_CP048020.1"/>
</dbReference>
<organism evidence="2 3">
    <name type="scientific">Treponema vincentii</name>
    <dbReference type="NCBI Taxonomy" id="69710"/>
    <lineage>
        <taxon>Bacteria</taxon>
        <taxon>Pseudomonadati</taxon>
        <taxon>Spirochaetota</taxon>
        <taxon>Spirochaetia</taxon>
        <taxon>Spirochaetales</taxon>
        <taxon>Treponemataceae</taxon>
        <taxon>Treponema</taxon>
    </lineage>
</organism>
<evidence type="ECO:0000313" key="2">
    <source>
        <dbReference type="EMBL" id="QHX44083.1"/>
    </source>
</evidence>
<dbReference type="AlphaFoldDB" id="A0A6P1Y527"/>
<proteinExistence type="predicted"/>
<protein>
    <submittedName>
        <fullName evidence="2">Uncharacterized protein</fullName>
    </submittedName>
</protein>
<dbReference type="KEGG" id="trz:GWP43_12215"/>
<gene>
    <name evidence="2" type="ORF">GWP43_12215</name>
</gene>
<feature type="transmembrane region" description="Helical" evidence="1">
    <location>
        <begin position="21"/>
        <end position="40"/>
    </location>
</feature>
<name>A0A6P1Y527_9SPIR</name>
<dbReference type="Proteomes" id="UP000464374">
    <property type="component" value="Chromosome"/>
</dbReference>